<keyword evidence="2" id="KW-0472">Membrane</keyword>
<dbReference type="NCBIfam" id="TIGR00697">
    <property type="entry name" value="queuosine precursor transporter"/>
    <property type="match status" value="1"/>
</dbReference>
<feature type="transmembrane region" description="Helical" evidence="2">
    <location>
        <begin position="46"/>
        <end position="65"/>
    </location>
</feature>
<dbReference type="AlphaFoldDB" id="A0A370CGD1"/>
<evidence type="ECO:0000256" key="1">
    <source>
        <dbReference type="NCBIfam" id="TIGR00697"/>
    </source>
</evidence>
<reference evidence="3 4" key="2">
    <citation type="journal article" date="2018" name="J. Invertebr. Pathol.">
        <title>'Candidatus Aquirickettsiella gammari' (Gammaproteobacteria: Legionellales: Coxiellaceae): A bacterial pathogen of the freshwater crustacean Gammarus fossarum (Malacostraca: Amphipoda).</title>
        <authorList>
            <person name="Bojko J."/>
            <person name="Dunn A.M."/>
            <person name="Stebbing P.D."/>
            <person name="van Aerle R."/>
            <person name="Bacela-Spychalska K."/>
            <person name="Bean T.P."/>
            <person name="Urrutia A."/>
            <person name="Stentiford G.D."/>
        </authorList>
    </citation>
    <scope>NUCLEOTIDE SEQUENCE [LARGE SCALE GENOMIC DNA]</scope>
    <source>
        <strain evidence="3">RA15029</strain>
    </source>
</reference>
<dbReference type="Proteomes" id="UP000226429">
    <property type="component" value="Unassembled WGS sequence"/>
</dbReference>
<dbReference type="PANTHER" id="PTHR34300:SF2">
    <property type="entry name" value="QUEUOSINE PRECURSOR TRANSPORTER-RELATED"/>
    <property type="match status" value="1"/>
</dbReference>
<feature type="transmembrane region" description="Helical" evidence="2">
    <location>
        <begin position="116"/>
        <end position="139"/>
    </location>
</feature>
<comment type="caution">
    <text evidence="3">The sequence shown here is derived from an EMBL/GenBank/DDBJ whole genome shotgun (WGS) entry which is preliminary data.</text>
</comment>
<feature type="transmembrane region" description="Helical" evidence="2">
    <location>
        <begin position="151"/>
        <end position="173"/>
    </location>
</feature>
<feature type="transmembrane region" description="Helical" evidence="2">
    <location>
        <begin position="20"/>
        <end position="40"/>
    </location>
</feature>
<accession>A0A370CGD1</accession>
<protein>
    <recommendedName>
        <fullName evidence="1">Queuosine precursor transporter</fullName>
    </recommendedName>
</protein>
<keyword evidence="2" id="KW-1133">Transmembrane helix</keyword>
<feature type="transmembrane region" description="Helical" evidence="2">
    <location>
        <begin position="77"/>
        <end position="96"/>
    </location>
</feature>
<evidence type="ECO:0000256" key="2">
    <source>
        <dbReference type="SAM" id="Phobius"/>
    </source>
</evidence>
<organism evidence="3 4">
    <name type="scientific">Candidatus Aquirickettsiella gammari</name>
    <dbReference type="NCBI Taxonomy" id="2016198"/>
    <lineage>
        <taxon>Bacteria</taxon>
        <taxon>Pseudomonadati</taxon>
        <taxon>Pseudomonadota</taxon>
        <taxon>Gammaproteobacteria</taxon>
        <taxon>Legionellales</taxon>
        <taxon>Coxiellaceae</taxon>
        <taxon>Candidatus Aquirickettsiella</taxon>
    </lineage>
</organism>
<name>A0A370CGD1_9COXI</name>
<keyword evidence="2" id="KW-0812">Transmembrane</keyword>
<dbReference type="PANTHER" id="PTHR34300">
    <property type="entry name" value="QUEUOSINE PRECURSOR TRANSPORTER-RELATED"/>
    <property type="match status" value="1"/>
</dbReference>
<evidence type="ECO:0000313" key="4">
    <source>
        <dbReference type="Proteomes" id="UP000226429"/>
    </source>
</evidence>
<sequence length="232" mass="25997">MLISRMKKATAPKNINQYILILGMINITISLAADVVAYKLVFLGPALLPGAPLIFPLTYIIGDIVAEVYGYNAAKQIIWITLACELFFSIAIKLIIHLPSPTFWHDQPSYNQVVDPILRFVLAGILAVISSSFINIYIISKWKILMKGRHFWLRSLGSSAIGGFILVLVTILLGFSGHMHLTQLVYMILSVYSIEILYSLLGVWPASLITGFLKMEEQLDVYDTETNFNPFK</sequence>
<dbReference type="InterPro" id="IPR003744">
    <property type="entry name" value="YhhQ"/>
</dbReference>
<proteinExistence type="predicted"/>
<dbReference type="EMBL" id="NMOS02000021">
    <property type="protein sequence ID" value="RDH39975.1"/>
    <property type="molecule type" value="Genomic_DNA"/>
</dbReference>
<reference evidence="3 4" key="1">
    <citation type="journal article" date="2017" name="Int. J. Syst. Evol. Microbiol.">
        <title>Aquarickettsiella crustaci n. gen. n. sp. (Gammaproteobacteria: Legionellales: Coxiellaceae); a bacterial pathogen of the freshwater crustacean: Gammarus fossarum (Malacostraca: Amphipoda).</title>
        <authorList>
            <person name="Bojko J."/>
            <person name="Dunn A.M."/>
            <person name="Stebbing P.D."/>
            <person name="Van Aerle R."/>
            <person name="Bacela-Spychalska K."/>
            <person name="Bean T.P."/>
            <person name="Stentiford G.D."/>
        </authorList>
    </citation>
    <scope>NUCLEOTIDE SEQUENCE [LARGE SCALE GENOMIC DNA]</scope>
    <source>
        <strain evidence="3">RA15029</strain>
    </source>
</reference>
<keyword evidence="4" id="KW-1185">Reference proteome</keyword>
<gene>
    <name evidence="3" type="ORF">CFE62_006130</name>
</gene>
<evidence type="ECO:0000313" key="3">
    <source>
        <dbReference type="EMBL" id="RDH39975.1"/>
    </source>
</evidence>
<feature type="transmembrane region" description="Helical" evidence="2">
    <location>
        <begin position="185"/>
        <end position="206"/>
    </location>
</feature>
<dbReference type="Pfam" id="PF02592">
    <property type="entry name" value="Vut_1"/>
    <property type="match status" value="1"/>
</dbReference>